<accession>A0AAN8EPJ6</accession>
<feature type="transmembrane region" description="Helical" evidence="5">
    <location>
        <begin position="41"/>
        <end position="62"/>
    </location>
</feature>
<feature type="transmembrane region" description="Helical" evidence="5">
    <location>
        <begin position="252"/>
        <end position="273"/>
    </location>
</feature>
<dbReference type="Pfam" id="PF10328">
    <property type="entry name" value="7TM_GPCR_Srx"/>
    <property type="match status" value="1"/>
</dbReference>
<dbReference type="GO" id="GO:0016020">
    <property type="term" value="C:membrane"/>
    <property type="evidence" value="ECO:0007669"/>
    <property type="project" value="UniProtKB-SubCell"/>
</dbReference>
<dbReference type="EMBL" id="WIXE01024634">
    <property type="protein sequence ID" value="KAK5965436.1"/>
    <property type="molecule type" value="Genomic_DNA"/>
</dbReference>
<dbReference type="Gene3D" id="1.20.1070.10">
    <property type="entry name" value="Rhodopsin 7-helix transmembrane proteins"/>
    <property type="match status" value="1"/>
</dbReference>
<dbReference type="AlphaFoldDB" id="A0AAN8EPJ6"/>
<evidence type="ECO:0000256" key="1">
    <source>
        <dbReference type="ARBA" id="ARBA00004370"/>
    </source>
</evidence>
<comment type="subcellular location">
    <subcellularLocation>
        <location evidence="1">Membrane</location>
    </subcellularLocation>
</comment>
<feature type="transmembrane region" description="Helical" evidence="5">
    <location>
        <begin position="177"/>
        <end position="199"/>
    </location>
</feature>
<dbReference type="PANTHER" id="PTHR22718">
    <property type="entry name" value="SERPENTINE RECEPTOR, CLASS X"/>
    <property type="match status" value="1"/>
</dbReference>
<proteinExistence type="predicted"/>
<keyword evidence="8" id="KW-1185">Reference proteome</keyword>
<name>A0AAN8EPJ6_TRICO</name>
<evidence type="ECO:0000259" key="6">
    <source>
        <dbReference type="PROSITE" id="PS50262"/>
    </source>
</evidence>
<gene>
    <name evidence="7" type="ORF">GCK32_001447</name>
</gene>
<feature type="transmembrane region" description="Helical" evidence="5">
    <location>
        <begin position="220"/>
        <end position="246"/>
    </location>
</feature>
<dbReference type="Proteomes" id="UP001331761">
    <property type="component" value="Unassembled WGS sequence"/>
</dbReference>
<feature type="transmembrane region" description="Helical" evidence="5">
    <location>
        <begin position="6"/>
        <end position="29"/>
    </location>
</feature>
<protein>
    <recommendedName>
        <fullName evidence="6">G-protein coupled receptors family 1 profile domain-containing protein</fullName>
    </recommendedName>
</protein>
<dbReference type="InterPro" id="IPR017452">
    <property type="entry name" value="GPCR_Rhodpsn_7TM"/>
</dbReference>
<evidence type="ECO:0000256" key="3">
    <source>
        <dbReference type="ARBA" id="ARBA00022989"/>
    </source>
</evidence>
<keyword evidence="2 5" id="KW-0812">Transmembrane</keyword>
<reference evidence="7 8" key="1">
    <citation type="submission" date="2019-10" db="EMBL/GenBank/DDBJ databases">
        <title>Assembly and Annotation for the nematode Trichostrongylus colubriformis.</title>
        <authorList>
            <person name="Martin J."/>
        </authorList>
    </citation>
    <scope>NUCLEOTIDE SEQUENCE [LARGE SCALE GENOMIC DNA]</scope>
    <source>
        <strain evidence="7">G859</strain>
        <tissue evidence="7">Whole worm</tissue>
    </source>
</reference>
<evidence type="ECO:0000313" key="7">
    <source>
        <dbReference type="EMBL" id="KAK5965436.1"/>
    </source>
</evidence>
<feature type="transmembrane region" description="Helical" evidence="5">
    <location>
        <begin position="82"/>
        <end position="105"/>
    </location>
</feature>
<keyword evidence="4 5" id="KW-0472">Membrane</keyword>
<keyword evidence="3 5" id="KW-1133">Transmembrane helix</keyword>
<evidence type="ECO:0000256" key="4">
    <source>
        <dbReference type="ARBA" id="ARBA00023136"/>
    </source>
</evidence>
<dbReference type="InterPro" id="IPR019430">
    <property type="entry name" value="7TM_GPCR_serpentine_rcpt_Srx"/>
</dbReference>
<feature type="domain" description="G-protein coupled receptors family 1 profile" evidence="6">
    <location>
        <begin position="18"/>
        <end position="272"/>
    </location>
</feature>
<dbReference type="CDD" id="cd00637">
    <property type="entry name" value="7tm_classA_rhodopsin-like"/>
    <property type="match status" value="1"/>
</dbReference>
<dbReference type="SUPFAM" id="SSF81321">
    <property type="entry name" value="Family A G protein-coupled receptor-like"/>
    <property type="match status" value="1"/>
</dbReference>
<dbReference type="PANTHER" id="PTHR22718:SF11">
    <property type="entry name" value="7TM GPCR SERPENTINE RECEPTOR CLASS X (SRX) DOMAIN-CONTAINING PROTEIN"/>
    <property type="match status" value="1"/>
</dbReference>
<evidence type="ECO:0000313" key="8">
    <source>
        <dbReference type="Proteomes" id="UP001331761"/>
    </source>
</evidence>
<dbReference type="PROSITE" id="PS50262">
    <property type="entry name" value="G_PROTEIN_RECEP_F1_2"/>
    <property type="match status" value="1"/>
</dbReference>
<organism evidence="7 8">
    <name type="scientific">Trichostrongylus colubriformis</name>
    <name type="common">Black scour worm</name>
    <dbReference type="NCBI Taxonomy" id="6319"/>
    <lineage>
        <taxon>Eukaryota</taxon>
        <taxon>Metazoa</taxon>
        <taxon>Ecdysozoa</taxon>
        <taxon>Nematoda</taxon>
        <taxon>Chromadorea</taxon>
        <taxon>Rhabditida</taxon>
        <taxon>Rhabditina</taxon>
        <taxon>Rhabditomorpha</taxon>
        <taxon>Strongyloidea</taxon>
        <taxon>Trichostrongylidae</taxon>
        <taxon>Trichostrongylus</taxon>
    </lineage>
</organism>
<comment type="caution">
    <text evidence="7">The sequence shown here is derived from an EMBL/GenBank/DDBJ whole genome shotgun (WGS) entry which is preliminary data.</text>
</comment>
<sequence length="309" mass="35313">MTSKFWLGGLLGIFTFVGFLLTAIVLVAVMKLVFKGRNSIYVIAAGNLFCDLIQLLLALFYLTPTIMLDDWLLEGGRFNPVMHFLSATFLFCWHYGSSAQILMAINRLVVLCFTNTNIFSLRNVSIITITLFPLSILLALVSQYVLPCCKYIFDHEYLSYSYISIGDIPNYTKYIHIFMNSFTSAICLICYSYIIFYVWRMNNLFRKGTAGSGNRRKEYIYALQFCAISVFYLSAWVTFQMFSLLIKDVDNQYFIVIPICVTINSAANAVVYITSNKEVKAELILIMQRVVHPVSMHPVSMHPVSNLLF</sequence>
<feature type="transmembrane region" description="Helical" evidence="5">
    <location>
        <begin position="126"/>
        <end position="146"/>
    </location>
</feature>
<evidence type="ECO:0000256" key="2">
    <source>
        <dbReference type="ARBA" id="ARBA00022692"/>
    </source>
</evidence>
<evidence type="ECO:0000256" key="5">
    <source>
        <dbReference type="SAM" id="Phobius"/>
    </source>
</evidence>